<dbReference type="GO" id="GO:0098609">
    <property type="term" value="P:cell-cell adhesion"/>
    <property type="evidence" value="ECO:0007669"/>
    <property type="project" value="InterPro"/>
</dbReference>
<dbReference type="GO" id="GO:0005178">
    <property type="term" value="F:integrin binding"/>
    <property type="evidence" value="ECO:0007669"/>
    <property type="project" value="InterPro"/>
</dbReference>
<dbReference type="InterPro" id="IPR047012">
    <property type="entry name" value="ICAM_VCAM"/>
</dbReference>
<feature type="transmembrane region" description="Helical" evidence="12">
    <location>
        <begin position="306"/>
        <end position="331"/>
    </location>
</feature>
<keyword evidence="3 12" id="KW-0812">Transmembrane</keyword>
<comment type="similarity">
    <text evidence="2">Belongs to the immunoglobulin superfamily. ICAM family.</text>
</comment>
<feature type="chain" id="PRO_5043696467" description="Ig-like domain-containing protein" evidence="13">
    <location>
        <begin position="26"/>
        <end position="346"/>
    </location>
</feature>
<keyword evidence="5" id="KW-0677">Repeat</keyword>
<dbReference type="SMART" id="SM00408">
    <property type="entry name" value="IGc2"/>
    <property type="match status" value="1"/>
</dbReference>
<dbReference type="InterPro" id="IPR003598">
    <property type="entry name" value="Ig_sub2"/>
</dbReference>
<dbReference type="PROSITE" id="PS50835">
    <property type="entry name" value="IG_LIKE"/>
    <property type="match status" value="2"/>
</dbReference>
<dbReference type="Proteomes" id="UP001497482">
    <property type="component" value="Chromosome 18"/>
</dbReference>
<dbReference type="InterPro" id="IPR003987">
    <property type="entry name" value="ICAM_VCAM_N"/>
</dbReference>
<keyword evidence="10" id="KW-0325">Glycoprotein</keyword>
<comment type="subcellular location">
    <subcellularLocation>
        <location evidence="1">Membrane</location>
        <topology evidence="1">Single-pass type I membrane protein</topology>
    </subcellularLocation>
</comment>
<evidence type="ECO:0000313" key="15">
    <source>
        <dbReference type="EMBL" id="CAL1588091.1"/>
    </source>
</evidence>
<evidence type="ECO:0000256" key="8">
    <source>
        <dbReference type="ARBA" id="ARBA00023136"/>
    </source>
</evidence>
<dbReference type="Gene3D" id="2.60.40.10">
    <property type="entry name" value="Immunoglobulins"/>
    <property type="match status" value="3"/>
</dbReference>
<dbReference type="InterPro" id="IPR013768">
    <property type="entry name" value="ICAM_N"/>
</dbReference>
<feature type="domain" description="Ig-like" evidence="14">
    <location>
        <begin position="113"/>
        <end position="195"/>
    </location>
</feature>
<dbReference type="InterPro" id="IPR013783">
    <property type="entry name" value="Ig-like_fold"/>
</dbReference>
<evidence type="ECO:0000256" key="13">
    <source>
        <dbReference type="SAM" id="SignalP"/>
    </source>
</evidence>
<evidence type="ECO:0000256" key="10">
    <source>
        <dbReference type="ARBA" id="ARBA00023180"/>
    </source>
</evidence>
<evidence type="ECO:0000256" key="9">
    <source>
        <dbReference type="ARBA" id="ARBA00023157"/>
    </source>
</evidence>
<evidence type="ECO:0000256" key="5">
    <source>
        <dbReference type="ARBA" id="ARBA00022737"/>
    </source>
</evidence>
<name>A0AAV2KDW2_KNICA</name>
<keyword evidence="6" id="KW-0130">Cell adhesion</keyword>
<dbReference type="InterPro" id="IPR036179">
    <property type="entry name" value="Ig-like_dom_sf"/>
</dbReference>
<keyword evidence="16" id="KW-1185">Reference proteome</keyword>
<organism evidence="15 16">
    <name type="scientific">Knipowitschia caucasica</name>
    <name type="common">Caucasian dwarf goby</name>
    <name type="synonym">Pomatoschistus caucasicus</name>
    <dbReference type="NCBI Taxonomy" id="637954"/>
    <lineage>
        <taxon>Eukaryota</taxon>
        <taxon>Metazoa</taxon>
        <taxon>Chordata</taxon>
        <taxon>Craniata</taxon>
        <taxon>Vertebrata</taxon>
        <taxon>Euteleostomi</taxon>
        <taxon>Actinopterygii</taxon>
        <taxon>Neopterygii</taxon>
        <taxon>Teleostei</taxon>
        <taxon>Neoteleostei</taxon>
        <taxon>Acanthomorphata</taxon>
        <taxon>Gobiaria</taxon>
        <taxon>Gobiiformes</taxon>
        <taxon>Gobioidei</taxon>
        <taxon>Gobiidae</taxon>
        <taxon>Gobiinae</taxon>
        <taxon>Knipowitschia</taxon>
    </lineage>
</organism>
<keyword evidence="8 12" id="KW-0472">Membrane</keyword>
<accession>A0AAV2KDW2</accession>
<dbReference type="PANTHER" id="PTHR13771">
    <property type="entry name" value="INTERCELLULAR ADHESION MOLECULE"/>
    <property type="match status" value="1"/>
</dbReference>
<dbReference type="SUPFAM" id="SSF48726">
    <property type="entry name" value="Immunoglobulin"/>
    <property type="match status" value="3"/>
</dbReference>
<dbReference type="EMBL" id="OZ035840">
    <property type="protein sequence ID" value="CAL1588091.1"/>
    <property type="molecule type" value="Genomic_DNA"/>
</dbReference>
<evidence type="ECO:0000256" key="12">
    <source>
        <dbReference type="SAM" id="Phobius"/>
    </source>
</evidence>
<evidence type="ECO:0000256" key="1">
    <source>
        <dbReference type="ARBA" id="ARBA00004479"/>
    </source>
</evidence>
<evidence type="ECO:0000313" key="16">
    <source>
        <dbReference type="Proteomes" id="UP001497482"/>
    </source>
</evidence>
<evidence type="ECO:0000256" key="4">
    <source>
        <dbReference type="ARBA" id="ARBA00022729"/>
    </source>
</evidence>
<keyword evidence="11" id="KW-0393">Immunoglobulin domain</keyword>
<keyword evidence="9" id="KW-1015">Disulfide bond</keyword>
<evidence type="ECO:0000259" key="14">
    <source>
        <dbReference type="PROSITE" id="PS50835"/>
    </source>
</evidence>
<dbReference type="InterPro" id="IPR007110">
    <property type="entry name" value="Ig-like_dom"/>
</dbReference>
<feature type="signal peptide" evidence="13">
    <location>
        <begin position="1"/>
        <end position="25"/>
    </location>
</feature>
<evidence type="ECO:0000256" key="6">
    <source>
        <dbReference type="ARBA" id="ARBA00022889"/>
    </source>
</evidence>
<evidence type="ECO:0000256" key="2">
    <source>
        <dbReference type="ARBA" id="ARBA00005925"/>
    </source>
</evidence>
<evidence type="ECO:0000256" key="7">
    <source>
        <dbReference type="ARBA" id="ARBA00022989"/>
    </source>
</evidence>
<dbReference type="AlphaFoldDB" id="A0AAV2KDW2"/>
<sequence length="346" mass="38331">MGQKVLWLFVVWSCFFLFKGQSVKAGCPIVMTPSRVVVKYGDPLTVNCSSTIDQVESLGWESNVKGTPATNAHHVLLNIEKVDEWELESECFFNFKNGSQCIEQLPIIIYKPPDSVSIVADKPMEELKEYTLQCIVSNVGPLYKMTVIWYKGDTKIEQQKLAYTAGPPPYNQTQSSFIKLTLDKHDHGRKIVCEAKFDFEEIGFNIPPVRSAPLDLQVLYRPIFEETKVEMIEVPPNGEIILNCTAQGNPMPNYFWQVPQASEQAVGHQPVLRLQGASTGTYNCTASNSQGFSTKQFILTDAPRDYTVLAAVVGVPAALGVLLLLSGPFIVTKEGTFSLGKGSQVI</sequence>
<dbReference type="PANTHER" id="PTHR13771:SF9">
    <property type="entry name" value="INTERCELLULAR ADHESION MOLECULE 5"/>
    <property type="match status" value="1"/>
</dbReference>
<feature type="domain" description="Ig-like" evidence="14">
    <location>
        <begin position="222"/>
        <end position="300"/>
    </location>
</feature>
<evidence type="ECO:0000256" key="11">
    <source>
        <dbReference type="ARBA" id="ARBA00023319"/>
    </source>
</evidence>
<proteinExistence type="inferred from homology"/>
<reference evidence="15 16" key="1">
    <citation type="submission" date="2024-04" db="EMBL/GenBank/DDBJ databases">
        <authorList>
            <person name="Waldvogel A.-M."/>
            <person name="Schoenle A."/>
        </authorList>
    </citation>
    <scope>NUCLEOTIDE SEQUENCE [LARGE SCALE GENOMIC DNA]</scope>
</reference>
<dbReference type="Pfam" id="PF13927">
    <property type="entry name" value="Ig_3"/>
    <property type="match status" value="1"/>
</dbReference>
<evidence type="ECO:0000256" key="3">
    <source>
        <dbReference type="ARBA" id="ARBA00022692"/>
    </source>
</evidence>
<keyword evidence="7 12" id="KW-1133">Transmembrane helix</keyword>
<gene>
    <name evidence="15" type="ORF">KC01_LOCUS17957</name>
</gene>
<dbReference type="GO" id="GO:0016020">
    <property type="term" value="C:membrane"/>
    <property type="evidence" value="ECO:0007669"/>
    <property type="project" value="UniProtKB-SubCell"/>
</dbReference>
<dbReference type="Pfam" id="PF03921">
    <property type="entry name" value="ICAM_N"/>
    <property type="match status" value="1"/>
</dbReference>
<dbReference type="PRINTS" id="PR01472">
    <property type="entry name" value="ICAMVCAM1"/>
</dbReference>
<protein>
    <recommendedName>
        <fullName evidence="14">Ig-like domain-containing protein</fullName>
    </recommendedName>
</protein>
<keyword evidence="4 13" id="KW-0732">Signal</keyword>